<dbReference type="Proteomes" id="UP000027616">
    <property type="component" value="Chromosome I"/>
</dbReference>
<dbReference type="InterPro" id="IPR002104">
    <property type="entry name" value="Integrase_catalytic"/>
</dbReference>
<dbReference type="GO" id="GO:0006310">
    <property type="term" value="P:DNA recombination"/>
    <property type="evidence" value="ECO:0007669"/>
    <property type="project" value="UniProtKB-KW"/>
</dbReference>
<gene>
    <name evidence="5" type="ORF">BN938_0607</name>
</gene>
<name>A0A060R6R0_9BACT</name>
<keyword evidence="2" id="KW-0238">DNA-binding</keyword>
<dbReference type="HOGENOM" id="CLU_033139_2_0_10"/>
<dbReference type="InterPro" id="IPR025269">
    <property type="entry name" value="SAM-like_dom"/>
</dbReference>
<dbReference type="PROSITE" id="PS51898">
    <property type="entry name" value="TYR_RECOMBINASE"/>
    <property type="match status" value="1"/>
</dbReference>
<organism evidence="5 6">
    <name type="scientific">Mucinivorans hirudinis</name>
    <dbReference type="NCBI Taxonomy" id="1433126"/>
    <lineage>
        <taxon>Bacteria</taxon>
        <taxon>Pseudomonadati</taxon>
        <taxon>Bacteroidota</taxon>
        <taxon>Bacteroidia</taxon>
        <taxon>Bacteroidales</taxon>
        <taxon>Rikenellaceae</taxon>
        <taxon>Mucinivorans</taxon>
    </lineage>
</organism>
<proteinExistence type="inferred from homology"/>
<evidence type="ECO:0000313" key="5">
    <source>
        <dbReference type="EMBL" id="CDN30712.1"/>
    </source>
</evidence>
<dbReference type="PATRIC" id="fig|1433126.3.peg.604"/>
<dbReference type="Pfam" id="PF17293">
    <property type="entry name" value="Arm-DNA-bind_5"/>
    <property type="match status" value="1"/>
</dbReference>
<dbReference type="CDD" id="cd01185">
    <property type="entry name" value="INTN1_C_like"/>
    <property type="match status" value="1"/>
</dbReference>
<evidence type="ECO:0000256" key="3">
    <source>
        <dbReference type="ARBA" id="ARBA00023172"/>
    </source>
</evidence>
<dbReference type="InterPro" id="IPR035386">
    <property type="entry name" value="Arm-DNA-bind_5"/>
</dbReference>
<keyword evidence="3" id="KW-0233">DNA recombination</keyword>
<evidence type="ECO:0000256" key="1">
    <source>
        <dbReference type="ARBA" id="ARBA00008857"/>
    </source>
</evidence>
<dbReference type="Pfam" id="PF13102">
    <property type="entry name" value="Phage_int_SAM_5"/>
    <property type="match status" value="1"/>
</dbReference>
<dbReference type="Gene3D" id="1.10.150.130">
    <property type="match status" value="1"/>
</dbReference>
<dbReference type="InterPro" id="IPR011010">
    <property type="entry name" value="DNA_brk_join_enz"/>
</dbReference>
<dbReference type="InterPro" id="IPR010998">
    <property type="entry name" value="Integrase_recombinase_N"/>
</dbReference>
<feature type="domain" description="Tyr recombinase" evidence="4">
    <location>
        <begin position="249"/>
        <end position="423"/>
    </location>
</feature>
<keyword evidence="6" id="KW-1185">Reference proteome</keyword>
<dbReference type="PANTHER" id="PTHR30349">
    <property type="entry name" value="PHAGE INTEGRASE-RELATED"/>
    <property type="match status" value="1"/>
</dbReference>
<dbReference type="InterPro" id="IPR013762">
    <property type="entry name" value="Integrase-like_cat_sf"/>
</dbReference>
<reference evidence="5 6" key="1">
    <citation type="journal article" date="2015" name="Genome Announc.">
        <title>Complete Genome Sequence of the Novel Leech Symbiont Mucinivorans hirudinis M3T.</title>
        <authorList>
            <person name="Nelson M.C."/>
            <person name="Bomar L."/>
            <person name="Graf J."/>
        </authorList>
    </citation>
    <scope>NUCLEOTIDE SEQUENCE [LARGE SCALE GENOMIC DNA]</scope>
    <source>
        <strain evidence="6">M3</strain>
    </source>
</reference>
<dbReference type="STRING" id="1433126.BN938_0607"/>
<dbReference type="Pfam" id="PF00589">
    <property type="entry name" value="Phage_integrase"/>
    <property type="match status" value="1"/>
</dbReference>
<protein>
    <submittedName>
        <fullName evidence="5">Integrase</fullName>
    </submittedName>
</protein>
<dbReference type="SUPFAM" id="SSF56349">
    <property type="entry name" value="DNA breaking-rejoining enzymes"/>
    <property type="match status" value="1"/>
</dbReference>
<comment type="similarity">
    <text evidence="1">Belongs to the 'phage' integrase family.</text>
</comment>
<dbReference type="GO" id="GO:0003677">
    <property type="term" value="F:DNA binding"/>
    <property type="evidence" value="ECO:0007669"/>
    <property type="project" value="UniProtKB-KW"/>
</dbReference>
<evidence type="ECO:0000313" key="6">
    <source>
        <dbReference type="Proteomes" id="UP000027616"/>
    </source>
</evidence>
<dbReference type="Gene3D" id="1.10.443.10">
    <property type="entry name" value="Intergrase catalytic core"/>
    <property type="match status" value="1"/>
</dbReference>
<dbReference type="KEGG" id="rbc:BN938_0607"/>
<evidence type="ECO:0000259" key="4">
    <source>
        <dbReference type="PROSITE" id="PS51898"/>
    </source>
</evidence>
<dbReference type="eggNOG" id="COG0582">
    <property type="taxonomic scope" value="Bacteria"/>
</dbReference>
<dbReference type="InterPro" id="IPR050090">
    <property type="entry name" value="Tyrosine_recombinase_XerCD"/>
</dbReference>
<dbReference type="AlphaFoldDB" id="A0A060R6R0"/>
<sequence>MPFLFCDAQCFAYQQMTLHKLILNPKSRVMKSTFSTIFYLKRQTVKADGTSPIISRITIDGTQTQFSCKLTVDAKIWDAKTGRATGRSTVALETNRMLDKIRVKINSHYHEIMDRDNYVTAEKVKNAFLGLEHRQYTLLKVFERYNEDYEKLYNAGMKAKSSYSKYLTVYKHLKEFIQQRYRMSDIALKELTPAFITDFDMFLRVDKRCCNNTVWIYTCPLRTMVTIAMNNGWLTRDPFCDYEIQKEDTERGFLTREEINLLINGKLKNAKQELVRDLFLFCCFTGLSFTDMRNLKEENLRTYFDDHLWIYMHRQKTGVQSNIRLLDIPLQIIEKYRGLGKDGKVLPVPSYMNCLYGINAVAKRCSINKRLTWHQSRHTMATEICLTNNVPIETVSSILGHKSIKTTQIYAKITKEKLNRDMENLSAQLDSIQEYSNVAI</sequence>
<dbReference type="EMBL" id="HG934468">
    <property type="protein sequence ID" value="CDN30712.1"/>
    <property type="molecule type" value="Genomic_DNA"/>
</dbReference>
<dbReference type="GO" id="GO:0015074">
    <property type="term" value="P:DNA integration"/>
    <property type="evidence" value="ECO:0007669"/>
    <property type="project" value="InterPro"/>
</dbReference>
<accession>A0A060R6R0</accession>
<dbReference type="PANTHER" id="PTHR30349:SF64">
    <property type="entry name" value="PROPHAGE INTEGRASE INTD-RELATED"/>
    <property type="match status" value="1"/>
</dbReference>
<evidence type="ECO:0000256" key="2">
    <source>
        <dbReference type="ARBA" id="ARBA00023125"/>
    </source>
</evidence>